<gene>
    <name evidence="1" type="ORF">Zmor_009861</name>
</gene>
<organism evidence="1 2">
    <name type="scientific">Zophobas morio</name>
    <dbReference type="NCBI Taxonomy" id="2755281"/>
    <lineage>
        <taxon>Eukaryota</taxon>
        <taxon>Metazoa</taxon>
        <taxon>Ecdysozoa</taxon>
        <taxon>Arthropoda</taxon>
        <taxon>Hexapoda</taxon>
        <taxon>Insecta</taxon>
        <taxon>Pterygota</taxon>
        <taxon>Neoptera</taxon>
        <taxon>Endopterygota</taxon>
        <taxon>Coleoptera</taxon>
        <taxon>Polyphaga</taxon>
        <taxon>Cucujiformia</taxon>
        <taxon>Tenebrionidae</taxon>
        <taxon>Zophobas</taxon>
    </lineage>
</organism>
<dbReference type="AlphaFoldDB" id="A0AA38MJ90"/>
<proteinExistence type="predicted"/>
<evidence type="ECO:0000313" key="2">
    <source>
        <dbReference type="Proteomes" id="UP001168821"/>
    </source>
</evidence>
<evidence type="ECO:0000313" key="1">
    <source>
        <dbReference type="EMBL" id="KAJ3658103.1"/>
    </source>
</evidence>
<dbReference type="Proteomes" id="UP001168821">
    <property type="component" value="Unassembled WGS sequence"/>
</dbReference>
<accession>A0AA38MJ90</accession>
<comment type="caution">
    <text evidence="1">The sequence shown here is derived from an EMBL/GenBank/DDBJ whole genome shotgun (WGS) entry which is preliminary data.</text>
</comment>
<name>A0AA38MJ90_9CUCU</name>
<dbReference type="EMBL" id="JALNTZ010000003">
    <property type="protein sequence ID" value="KAJ3658103.1"/>
    <property type="molecule type" value="Genomic_DNA"/>
</dbReference>
<protein>
    <submittedName>
        <fullName evidence="1">Uncharacterized protein</fullName>
    </submittedName>
</protein>
<keyword evidence="2" id="KW-1185">Reference proteome</keyword>
<reference evidence="1" key="1">
    <citation type="journal article" date="2023" name="G3 (Bethesda)">
        <title>Whole genome assemblies of Zophobas morio and Tenebrio molitor.</title>
        <authorList>
            <person name="Kaur S."/>
            <person name="Stinson S.A."/>
            <person name="diCenzo G.C."/>
        </authorList>
    </citation>
    <scope>NUCLEOTIDE SEQUENCE</scope>
    <source>
        <strain evidence="1">QUZm001</strain>
    </source>
</reference>
<sequence>MGTIPDWITMLCIHSTSDSANTAFARLFAESSMYHACLARKSLSLRCHPMDLHAPSHTALACRFKILACWIPLESLIAVLAIKRLGWIAGMEW</sequence>